<name>A0A0G4E9S9_VITBC</name>
<dbReference type="VEuPathDB" id="CryptoDB:Vbra_11061"/>
<evidence type="ECO:0000313" key="2">
    <source>
        <dbReference type="Proteomes" id="UP000041254"/>
    </source>
</evidence>
<reference evidence="1 2" key="1">
    <citation type="submission" date="2014-11" db="EMBL/GenBank/DDBJ databases">
        <authorList>
            <person name="Zhu J."/>
            <person name="Qi W."/>
            <person name="Song R."/>
        </authorList>
    </citation>
    <scope>NUCLEOTIDE SEQUENCE [LARGE SCALE GENOMIC DNA]</scope>
</reference>
<evidence type="ECO:0000313" key="1">
    <source>
        <dbReference type="EMBL" id="CEL92677.1"/>
    </source>
</evidence>
<dbReference type="EMBL" id="CDMY01000098">
    <property type="protein sequence ID" value="CEL92677.1"/>
    <property type="molecule type" value="Genomic_DNA"/>
</dbReference>
<dbReference type="AlphaFoldDB" id="A0A0G4E9S9"/>
<keyword evidence="2" id="KW-1185">Reference proteome</keyword>
<protein>
    <submittedName>
        <fullName evidence="1">Uncharacterized protein</fullName>
    </submittedName>
</protein>
<dbReference type="PhylomeDB" id="A0A0G4E9S9"/>
<accession>A0A0G4E9S9</accession>
<organism evidence="1 2">
    <name type="scientific">Vitrella brassicaformis (strain CCMP3155)</name>
    <dbReference type="NCBI Taxonomy" id="1169540"/>
    <lineage>
        <taxon>Eukaryota</taxon>
        <taxon>Sar</taxon>
        <taxon>Alveolata</taxon>
        <taxon>Colpodellida</taxon>
        <taxon>Vitrellaceae</taxon>
        <taxon>Vitrella</taxon>
    </lineage>
</organism>
<sequence length="239" mass="27377">MQILFNIIQAVGNVLLLVFPLTVLAFCPSSSIVSLLSPLRSRAFGQPTNTDDIVRPHVMARVASPLRRLPGRQAEVMSLKTEGFSAFSEGVSMILHKDELIDTFIYEWLSENQEFCPVTIFENYAGQALFNSGFEKGWTYQRTCDYQMHQQVEALGEIVETRPLDRLVDRKLRVMFVAYNKCCKDDRTFADFYKGLVDEISKPEHNFMRPCVGQSICLSMPQDDFCCAMNDGRDRWFVE</sequence>
<proteinExistence type="predicted"/>
<dbReference type="InParanoid" id="A0A0G4E9S9"/>
<dbReference type="Proteomes" id="UP000041254">
    <property type="component" value="Unassembled WGS sequence"/>
</dbReference>
<gene>
    <name evidence="1" type="ORF">Vbra_11061</name>
</gene>